<gene>
    <name evidence="8" type="ORF">BX592_11235</name>
</gene>
<dbReference type="InterPro" id="IPR029061">
    <property type="entry name" value="THDP-binding"/>
</dbReference>
<dbReference type="PROSITE" id="PS00187">
    <property type="entry name" value="TPP_ENZYMES"/>
    <property type="match status" value="1"/>
</dbReference>
<feature type="compositionally biased region" description="Low complexity" evidence="4">
    <location>
        <begin position="648"/>
        <end position="659"/>
    </location>
</feature>
<evidence type="ECO:0000256" key="4">
    <source>
        <dbReference type="SAM" id="MobiDB-lite"/>
    </source>
</evidence>
<dbReference type="InterPro" id="IPR000399">
    <property type="entry name" value="TPP-bd_CS"/>
</dbReference>
<dbReference type="InterPro" id="IPR029035">
    <property type="entry name" value="DHS-like_NAD/FAD-binding_dom"/>
</dbReference>
<dbReference type="GO" id="GO:0005948">
    <property type="term" value="C:acetolactate synthase complex"/>
    <property type="evidence" value="ECO:0007669"/>
    <property type="project" value="TreeGrafter"/>
</dbReference>
<evidence type="ECO:0000313" key="9">
    <source>
        <dbReference type="Proteomes" id="UP000295509"/>
    </source>
</evidence>
<evidence type="ECO:0000256" key="2">
    <source>
        <dbReference type="ARBA" id="ARBA00023052"/>
    </source>
</evidence>
<dbReference type="GO" id="GO:0000287">
    <property type="term" value="F:magnesium ion binding"/>
    <property type="evidence" value="ECO:0007669"/>
    <property type="project" value="InterPro"/>
</dbReference>
<dbReference type="InterPro" id="IPR030817">
    <property type="entry name" value="Myo_inos_IolD"/>
</dbReference>
<comment type="similarity">
    <text evidence="1 3">Belongs to the TPP enzyme family.</text>
</comment>
<dbReference type="NCBIfam" id="TIGR04377">
    <property type="entry name" value="myo_inos_iolD"/>
    <property type="match status" value="1"/>
</dbReference>
<protein>
    <submittedName>
        <fullName evidence="8">3D-(3,5/4)-trihydroxycyclohexane-1,2-dione hydrolase</fullName>
    </submittedName>
</protein>
<keyword evidence="8" id="KW-0378">Hydrolase</keyword>
<dbReference type="Gene3D" id="3.40.50.1220">
    <property type="entry name" value="TPP-binding domain"/>
    <property type="match status" value="1"/>
</dbReference>
<dbReference type="EMBL" id="SORE01000012">
    <property type="protein sequence ID" value="TDY47650.1"/>
    <property type="molecule type" value="Genomic_DNA"/>
</dbReference>
<dbReference type="PANTHER" id="PTHR18968">
    <property type="entry name" value="THIAMINE PYROPHOSPHATE ENZYMES"/>
    <property type="match status" value="1"/>
</dbReference>
<evidence type="ECO:0000313" key="8">
    <source>
        <dbReference type="EMBL" id="TDY47650.1"/>
    </source>
</evidence>
<evidence type="ECO:0000256" key="1">
    <source>
        <dbReference type="ARBA" id="ARBA00007812"/>
    </source>
</evidence>
<reference evidence="8 9" key="1">
    <citation type="submission" date="2019-03" db="EMBL/GenBank/DDBJ databases">
        <title>Genomic Encyclopedia of Type Strains, Phase III (KMG-III): the genomes of soil and plant-associated and newly described type strains.</title>
        <authorList>
            <person name="Whitman W."/>
        </authorList>
    </citation>
    <scope>NUCLEOTIDE SEQUENCE [LARGE SCALE GENOMIC DNA]</scope>
    <source>
        <strain evidence="8 9">LMG 29544</strain>
    </source>
</reference>
<proteinExistence type="inferred from homology"/>
<dbReference type="AlphaFoldDB" id="A0A4R8LP91"/>
<dbReference type="GO" id="GO:0003984">
    <property type="term" value="F:acetolactate synthase activity"/>
    <property type="evidence" value="ECO:0007669"/>
    <property type="project" value="TreeGrafter"/>
</dbReference>
<dbReference type="InterPro" id="IPR012000">
    <property type="entry name" value="Thiamin_PyroP_enz_cen_dom"/>
</dbReference>
<dbReference type="RefSeq" id="WP_134192982.1">
    <property type="nucleotide sequence ID" value="NZ_JBHLUW010000015.1"/>
</dbReference>
<evidence type="ECO:0000256" key="3">
    <source>
        <dbReference type="RuleBase" id="RU362132"/>
    </source>
</evidence>
<dbReference type="GO" id="GO:0009097">
    <property type="term" value="P:isoleucine biosynthetic process"/>
    <property type="evidence" value="ECO:0007669"/>
    <property type="project" value="TreeGrafter"/>
</dbReference>
<comment type="caution">
    <text evidence="8">The sequence shown here is derived from an EMBL/GenBank/DDBJ whole genome shotgun (WGS) entry which is preliminary data.</text>
</comment>
<dbReference type="PANTHER" id="PTHR18968:SF9">
    <property type="entry name" value="3D-(3,5_4)-TRIHYDROXYCYCLOHEXANE-1,2-DIONE HYDROLASE"/>
    <property type="match status" value="1"/>
</dbReference>
<dbReference type="Proteomes" id="UP000295509">
    <property type="component" value="Unassembled WGS sequence"/>
</dbReference>
<dbReference type="Pfam" id="PF00205">
    <property type="entry name" value="TPP_enzyme_M"/>
    <property type="match status" value="1"/>
</dbReference>
<keyword evidence="2 3" id="KW-0786">Thiamine pyrophosphate</keyword>
<dbReference type="GO" id="GO:0050660">
    <property type="term" value="F:flavin adenine dinucleotide binding"/>
    <property type="evidence" value="ECO:0007669"/>
    <property type="project" value="TreeGrafter"/>
</dbReference>
<organism evidence="8 9">
    <name type="scientific">Paraburkholderia rhizosphaerae</name>
    <dbReference type="NCBI Taxonomy" id="480658"/>
    <lineage>
        <taxon>Bacteria</taxon>
        <taxon>Pseudomonadati</taxon>
        <taxon>Pseudomonadota</taxon>
        <taxon>Betaproteobacteria</taxon>
        <taxon>Burkholderiales</taxon>
        <taxon>Burkholderiaceae</taxon>
        <taxon>Paraburkholderia</taxon>
    </lineage>
</organism>
<dbReference type="InterPro" id="IPR012001">
    <property type="entry name" value="Thiamin_PyroP_enz_TPP-bd_dom"/>
</dbReference>
<dbReference type="GO" id="GO:0030976">
    <property type="term" value="F:thiamine pyrophosphate binding"/>
    <property type="evidence" value="ECO:0007669"/>
    <property type="project" value="InterPro"/>
</dbReference>
<dbReference type="InterPro" id="IPR045229">
    <property type="entry name" value="TPP_enz"/>
</dbReference>
<evidence type="ECO:0000259" key="6">
    <source>
        <dbReference type="Pfam" id="PF02775"/>
    </source>
</evidence>
<sequence length="666" mass="70658">MNQRGLQHETAAAQSAVAQASPDGTIRLTAAQALVRYLAAQRVVTEDGKGTEPLFGGVFAIFGHGNVAGIGEALYQHRNELPTLRAHNEQAMAHSAIAYAKAHFRRRMMAVTTSIGPGATNLVTAAALAHVNRLPVLLLPGDIFVSRAPDPVLQQVEDFHDGGISANDAFKPVSRYFDRIMHPAQLLSALPRALRVLTDAALCGPVTLALPQDVQATAYDYPADFFEPRVVQFHAPAPVDHEIAAALARLREAKRPLIAAGGGVLYGRATEALRAFAAQHGMPVAETQAGKGSLAWDNPLNMGALGVTGSPGANALAHEADCVLAVGTRLQDFTTGSNTLFTQAEVIGINANAFDGLKHRGLVVQADAGRALAALSAQLRDWRADTGWTQRAHTLADEWRASVDKLTHAPQRDNVLPYDADVIGTVQRSSAQSSANDIVVCAAGTLPAELHKLWRAGRPGAYHVEYGYSCMGYEIAGGLGVKLARPEREVIVMVGDGSYLMLNSEIATSVMLGAKLIIVVLDNRGYGCINRLQQACGGAPFNNLFDDCVQQTPGAQAIDFAAHARALGARAEHAANIGELEAAMQRARAADRTYVISIDTDPARTTDDGGWWWEVAVPEVSPRAGVRDARAQYDAQLAARGDSHRQAHAGSRAASGAHADSPSSDE</sequence>
<dbReference type="Pfam" id="PF02775">
    <property type="entry name" value="TPP_enzyme_C"/>
    <property type="match status" value="1"/>
</dbReference>
<evidence type="ECO:0000259" key="7">
    <source>
        <dbReference type="Pfam" id="PF02776"/>
    </source>
</evidence>
<feature type="domain" description="Thiamine pyrophosphate enzyme TPP-binding" evidence="6">
    <location>
        <begin position="443"/>
        <end position="597"/>
    </location>
</feature>
<feature type="domain" description="Thiamine pyrophosphate enzyme central" evidence="5">
    <location>
        <begin position="243"/>
        <end position="375"/>
    </location>
</feature>
<feature type="domain" description="Thiamine pyrophosphate enzyme N-terminal TPP-binding" evidence="7">
    <location>
        <begin position="59"/>
        <end position="154"/>
    </location>
</feature>
<keyword evidence="9" id="KW-1185">Reference proteome</keyword>
<name>A0A4R8LP91_9BURK</name>
<dbReference type="GO" id="GO:0019310">
    <property type="term" value="P:inositol catabolic process"/>
    <property type="evidence" value="ECO:0007669"/>
    <property type="project" value="InterPro"/>
</dbReference>
<dbReference type="Gene3D" id="3.40.50.970">
    <property type="match status" value="2"/>
</dbReference>
<feature type="region of interest" description="Disordered" evidence="4">
    <location>
        <begin position="638"/>
        <end position="666"/>
    </location>
</feature>
<dbReference type="SUPFAM" id="SSF52467">
    <property type="entry name" value="DHS-like NAD/FAD-binding domain"/>
    <property type="match status" value="1"/>
</dbReference>
<dbReference type="GO" id="GO:0016823">
    <property type="term" value="F:hydrolase activity, acting on acid carbon-carbon bonds, in ketonic substances"/>
    <property type="evidence" value="ECO:0007669"/>
    <property type="project" value="InterPro"/>
</dbReference>
<accession>A0A4R8LP91</accession>
<dbReference type="CDD" id="cd07035">
    <property type="entry name" value="TPP_PYR_POX_like"/>
    <property type="match status" value="1"/>
</dbReference>
<dbReference type="GO" id="GO:0009099">
    <property type="term" value="P:L-valine biosynthetic process"/>
    <property type="evidence" value="ECO:0007669"/>
    <property type="project" value="TreeGrafter"/>
</dbReference>
<dbReference type="SUPFAM" id="SSF52518">
    <property type="entry name" value="Thiamin diphosphate-binding fold (THDP-binding)"/>
    <property type="match status" value="2"/>
</dbReference>
<dbReference type="CDD" id="cd02003">
    <property type="entry name" value="TPP_IolD"/>
    <property type="match status" value="1"/>
</dbReference>
<dbReference type="Pfam" id="PF02776">
    <property type="entry name" value="TPP_enzyme_N"/>
    <property type="match status" value="1"/>
</dbReference>
<dbReference type="InterPro" id="IPR011766">
    <property type="entry name" value="TPP_enzyme_TPP-bd"/>
</dbReference>
<dbReference type="OrthoDB" id="3194735at2"/>
<evidence type="ECO:0000259" key="5">
    <source>
        <dbReference type="Pfam" id="PF00205"/>
    </source>
</evidence>